<feature type="transmembrane region" description="Helical" evidence="8">
    <location>
        <begin position="102"/>
        <end position="125"/>
    </location>
</feature>
<evidence type="ECO:0000313" key="10">
    <source>
        <dbReference type="Proteomes" id="UP000269923"/>
    </source>
</evidence>
<dbReference type="EMBL" id="RQYC01000003">
    <property type="protein sequence ID" value="RRD91019.1"/>
    <property type="molecule type" value="Genomic_DNA"/>
</dbReference>
<dbReference type="Pfam" id="PF04093">
    <property type="entry name" value="MreD"/>
    <property type="match status" value="1"/>
</dbReference>
<dbReference type="PIRSF" id="PIRSF018472">
    <property type="entry name" value="MreD_proteobac"/>
    <property type="match status" value="1"/>
</dbReference>
<dbReference type="OrthoDB" id="5297408at2"/>
<evidence type="ECO:0000256" key="3">
    <source>
        <dbReference type="ARBA" id="ARBA00022475"/>
    </source>
</evidence>
<keyword evidence="6 8" id="KW-1133">Transmembrane helix</keyword>
<comment type="subcellular location">
    <subcellularLocation>
        <location evidence="1">Cell membrane</location>
        <topology evidence="1">Multi-pass membrane protein</topology>
    </subcellularLocation>
</comment>
<dbReference type="NCBIfam" id="TIGR03426">
    <property type="entry name" value="shape_MreD"/>
    <property type="match status" value="1"/>
</dbReference>
<protein>
    <submittedName>
        <fullName evidence="9">Rod shape-determining protein MreD</fullName>
    </submittedName>
</protein>
<dbReference type="Proteomes" id="UP000269923">
    <property type="component" value="Unassembled WGS sequence"/>
</dbReference>
<keyword evidence="10" id="KW-1185">Reference proteome</keyword>
<keyword evidence="5" id="KW-0133">Cell shape</keyword>
<evidence type="ECO:0000256" key="1">
    <source>
        <dbReference type="ARBA" id="ARBA00004651"/>
    </source>
</evidence>
<dbReference type="GO" id="GO:0005886">
    <property type="term" value="C:plasma membrane"/>
    <property type="evidence" value="ECO:0007669"/>
    <property type="project" value="UniProtKB-SubCell"/>
</dbReference>
<sequence length="164" mass="18862">MGHYDDFSIPFKPIFWSFVLCMVLDFIPLGEPFFWLPEFTALLLVYWLVHAPQRIGLFSAFLVGLLMDIGTVAPLGSHALAYCLSSFVIVEHRRQFSMQNYGFQALAVVLVLAANEVVLAAVRWVMEQRFAGWQIFAAPLTAALMWPLLNKIMLYFTNYKRLHR</sequence>
<evidence type="ECO:0000256" key="6">
    <source>
        <dbReference type="ARBA" id="ARBA00022989"/>
    </source>
</evidence>
<name>A0A3P2A6K5_9NEIS</name>
<comment type="caution">
    <text evidence="9">The sequence shown here is derived from an EMBL/GenBank/DDBJ whole genome shotgun (WGS) entry which is preliminary data.</text>
</comment>
<reference evidence="9 10" key="1">
    <citation type="submission" date="2018-11" db="EMBL/GenBank/DDBJ databases">
        <title>Genomes From Bacteria Associated with the Canine Oral Cavity: a Test Case for Automated Genome-Based Taxonomic Assignment.</title>
        <authorList>
            <person name="Coil D.A."/>
            <person name="Jospin G."/>
            <person name="Darling A.E."/>
            <person name="Wallis C."/>
            <person name="Davis I.J."/>
            <person name="Harris S."/>
            <person name="Eisen J.A."/>
            <person name="Holcombe L.J."/>
            <person name="O'Flynn C."/>
        </authorList>
    </citation>
    <scope>NUCLEOTIDE SEQUENCE [LARGE SCALE GENOMIC DNA]</scope>
    <source>
        <strain evidence="9 10">COT-280</strain>
    </source>
</reference>
<dbReference type="GO" id="GO:0008360">
    <property type="term" value="P:regulation of cell shape"/>
    <property type="evidence" value="ECO:0007669"/>
    <property type="project" value="UniProtKB-KW"/>
</dbReference>
<dbReference type="InterPro" id="IPR007227">
    <property type="entry name" value="Cell_shape_determining_MreD"/>
</dbReference>
<proteinExistence type="inferred from homology"/>
<gene>
    <name evidence="9" type="primary">mreD</name>
    <name evidence="9" type="ORF">EII21_03460</name>
</gene>
<organism evidence="9 10">
    <name type="scientific">Conchiformibius steedae</name>
    <dbReference type="NCBI Taxonomy" id="153493"/>
    <lineage>
        <taxon>Bacteria</taxon>
        <taxon>Pseudomonadati</taxon>
        <taxon>Pseudomonadota</taxon>
        <taxon>Betaproteobacteria</taxon>
        <taxon>Neisseriales</taxon>
        <taxon>Neisseriaceae</taxon>
        <taxon>Conchiformibius</taxon>
    </lineage>
</organism>
<dbReference type="InterPro" id="IPR026034">
    <property type="entry name" value="MreD_proteobac"/>
</dbReference>
<evidence type="ECO:0000256" key="5">
    <source>
        <dbReference type="ARBA" id="ARBA00022960"/>
    </source>
</evidence>
<dbReference type="PANTHER" id="PTHR37484">
    <property type="entry name" value="ROD SHAPE-DETERMINING PROTEIN MRED"/>
    <property type="match status" value="1"/>
</dbReference>
<accession>A0A3P2A6K5</accession>
<dbReference type="RefSeq" id="WP_124794250.1">
    <property type="nucleotide sequence ID" value="NZ_CAMIGD010000010.1"/>
</dbReference>
<evidence type="ECO:0000256" key="7">
    <source>
        <dbReference type="ARBA" id="ARBA00023136"/>
    </source>
</evidence>
<keyword evidence="4 8" id="KW-0812">Transmembrane</keyword>
<keyword evidence="7 8" id="KW-0472">Membrane</keyword>
<feature type="transmembrane region" description="Helical" evidence="8">
    <location>
        <begin position="43"/>
        <end position="66"/>
    </location>
</feature>
<evidence type="ECO:0000256" key="2">
    <source>
        <dbReference type="ARBA" id="ARBA00007776"/>
    </source>
</evidence>
<evidence type="ECO:0000256" key="4">
    <source>
        <dbReference type="ARBA" id="ARBA00022692"/>
    </source>
</evidence>
<evidence type="ECO:0000313" key="9">
    <source>
        <dbReference type="EMBL" id="RRD91019.1"/>
    </source>
</evidence>
<keyword evidence="3" id="KW-1003">Cell membrane</keyword>
<dbReference type="AlphaFoldDB" id="A0A3P2A6K5"/>
<dbReference type="PANTHER" id="PTHR37484:SF1">
    <property type="entry name" value="ROD SHAPE-DETERMINING PROTEIN MRED"/>
    <property type="match status" value="1"/>
</dbReference>
<feature type="transmembrane region" description="Helical" evidence="8">
    <location>
        <begin position="14"/>
        <end position="36"/>
    </location>
</feature>
<comment type="similarity">
    <text evidence="2">Belongs to the MreD family.</text>
</comment>
<dbReference type="STRING" id="1121352.GCA_000620925_00796"/>
<feature type="transmembrane region" description="Helical" evidence="8">
    <location>
        <begin position="131"/>
        <end position="156"/>
    </location>
</feature>
<evidence type="ECO:0000256" key="8">
    <source>
        <dbReference type="SAM" id="Phobius"/>
    </source>
</evidence>